<dbReference type="Gene3D" id="3.30.420.10">
    <property type="entry name" value="Ribonuclease H-like superfamily/Ribonuclease H"/>
    <property type="match status" value="1"/>
</dbReference>
<evidence type="ECO:0000256" key="5">
    <source>
        <dbReference type="ARBA" id="ARBA00023136"/>
    </source>
</evidence>
<evidence type="ECO:0000259" key="9">
    <source>
        <dbReference type="PROSITE" id="PS50994"/>
    </source>
</evidence>
<dbReference type="Proteomes" id="UP001176940">
    <property type="component" value="Unassembled WGS sequence"/>
</dbReference>
<keyword evidence="3" id="KW-1003">Cell membrane</keyword>
<dbReference type="Pfam" id="PF24626">
    <property type="entry name" value="SH3_Tf2-1"/>
    <property type="match status" value="1"/>
</dbReference>
<evidence type="ECO:0000256" key="8">
    <source>
        <dbReference type="SAM" id="MobiDB-lite"/>
    </source>
</evidence>
<protein>
    <recommendedName>
        <fullName evidence="9">Integrase catalytic domain-containing protein</fullName>
    </recommendedName>
</protein>
<dbReference type="InterPro" id="IPR001584">
    <property type="entry name" value="Integrase_cat-core"/>
</dbReference>
<keyword evidence="11" id="KW-1185">Reference proteome</keyword>
<keyword evidence="7" id="KW-0449">Lipoprotein</keyword>
<dbReference type="SUPFAM" id="SSF53098">
    <property type="entry name" value="Ribonuclease H-like"/>
    <property type="match status" value="1"/>
</dbReference>
<reference evidence="10" key="1">
    <citation type="submission" date="2023-07" db="EMBL/GenBank/DDBJ databases">
        <authorList>
            <person name="Stuckert A."/>
        </authorList>
    </citation>
    <scope>NUCLEOTIDE SEQUENCE</scope>
</reference>
<dbReference type="PANTHER" id="PTHR17601:SF1">
    <property type="entry name" value="RAFTLIN-2"/>
    <property type="match status" value="1"/>
</dbReference>
<feature type="region of interest" description="Disordered" evidence="8">
    <location>
        <begin position="415"/>
        <end position="442"/>
    </location>
</feature>
<dbReference type="PANTHER" id="PTHR17601">
    <property type="entry name" value="RAFTLIN-RELATED"/>
    <property type="match status" value="1"/>
</dbReference>
<proteinExistence type="inferred from homology"/>
<sequence>MVHLVPLPWLPSARALAALFIKHIYRLHGMPDKIVSDRGPQFASRFWRELCHLLSIELNLSSAYHPETNGLVERANQTLVTYLRHFVSARQDDWASLLPWAEFALNNAVADSTGQTPFLLNYGQHPRVPVPMPVSSADSRVADWAVEAQDIWDRTQDAIRASKERMRPSADAHRRPAPTFVPGDLVWLSARNIRLRVESTKFAPRYLGPFKVLEQVNPVVYRLALPPHLGITDTFHVSLLKPVYMSRFSESSTGTSGVRLRTITRQSLAYGLLTTVVGKTLYAVFNILENDLSGCKYIEGNLTMKVSRKGTAISALEADWLEMTTYYYKQGFSLIDSFVHWEMLRGEQTPKSLDGLFVYEDEAPRVTALKTRGNDAIIVEQWTVFERMQGTVPPCWYVAYETVSGKAEVTLQHRHMSNSRLTGADSAEESRAQEDRQLKGSDIKTDYGPLLHTLAEFGWLLTCVIPTPIIRHNSEGNLTTKQIIFLQRPVISHPSQPSIPSSEKKIQRHLLNEEKMTTSSRSIGHQPPGIGVDKGHTLDELYLSSPKQPWNKESHQEFGSFPGFNSSDSMLRDLDDSQFDQEEGVTQVTCM</sequence>
<evidence type="ECO:0000313" key="11">
    <source>
        <dbReference type="Proteomes" id="UP001176940"/>
    </source>
</evidence>
<evidence type="ECO:0000256" key="3">
    <source>
        <dbReference type="ARBA" id="ARBA00022475"/>
    </source>
</evidence>
<dbReference type="Pfam" id="PF15250">
    <property type="entry name" value="Raftlin"/>
    <property type="match status" value="2"/>
</dbReference>
<feature type="domain" description="Integrase catalytic" evidence="9">
    <location>
        <begin position="1"/>
        <end position="125"/>
    </location>
</feature>
<evidence type="ECO:0000256" key="7">
    <source>
        <dbReference type="ARBA" id="ARBA00023288"/>
    </source>
</evidence>
<evidence type="ECO:0000256" key="2">
    <source>
        <dbReference type="ARBA" id="ARBA00006390"/>
    </source>
</evidence>
<gene>
    <name evidence="10" type="ORF">RIMI_LOCUS13467436</name>
</gene>
<keyword evidence="5" id="KW-0472">Membrane</keyword>
<feature type="region of interest" description="Disordered" evidence="8">
    <location>
        <begin position="549"/>
        <end position="572"/>
    </location>
</feature>
<comment type="similarity">
    <text evidence="2">Belongs to the raftlin family.</text>
</comment>
<dbReference type="InterPro" id="IPR036397">
    <property type="entry name" value="RNaseH_sf"/>
</dbReference>
<dbReference type="EMBL" id="CAUEEQ010033292">
    <property type="protein sequence ID" value="CAJ0951492.1"/>
    <property type="molecule type" value="Genomic_DNA"/>
</dbReference>
<keyword evidence="4" id="KW-0519">Myristate</keyword>
<evidence type="ECO:0000256" key="1">
    <source>
        <dbReference type="ARBA" id="ARBA00004193"/>
    </source>
</evidence>
<feature type="compositionally biased region" description="Basic and acidic residues" evidence="8">
    <location>
        <begin position="428"/>
        <end position="442"/>
    </location>
</feature>
<dbReference type="PROSITE" id="PS50994">
    <property type="entry name" value="INTEGRASE"/>
    <property type="match status" value="1"/>
</dbReference>
<dbReference type="InterPro" id="IPR012337">
    <property type="entry name" value="RNaseH-like_sf"/>
</dbReference>
<evidence type="ECO:0000256" key="6">
    <source>
        <dbReference type="ARBA" id="ARBA00023139"/>
    </source>
</evidence>
<accession>A0ABN9M1L0</accession>
<comment type="subcellular location">
    <subcellularLocation>
        <location evidence="1">Cell membrane</location>
        <topology evidence="1">Lipid-anchor</topology>
    </subcellularLocation>
</comment>
<keyword evidence="6" id="KW-0564">Palmitate</keyword>
<dbReference type="InterPro" id="IPR056924">
    <property type="entry name" value="SH3_Tf2-1"/>
</dbReference>
<dbReference type="InterPro" id="IPR028169">
    <property type="entry name" value="Raftlin"/>
</dbReference>
<organism evidence="10 11">
    <name type="scientific">Ranitomeya imitator</name>
    <name type="common">mimic poison frog</name>
    <dbReference type="NCBI Taxonomy" id="111125"/>
    <lineage>
        <taxon>Eukaryota</taxon>
        <taxon>Metazoa</taxon>
        <taxon>Chordata</taxon>
        <taxon>Craniata</taxon>
        <taxon>Vertebrata</taxon>
        <taxon>Euteleostomi</taxon>
        <taxon>Amphibia</taxon>
        <taxon>Batrachia</taxon>
        <taxon>Anura</taxon>
        <taxon>Neobatrachia</taxon>
        <taxon>Hyloidea</taxon>
        <taxon>Dendrobatidae</taxon>
        <taxon>Dendrobatinae</taxon>
        <taxon>Ranitomeya</taxon>
    </lineage>
</organism>
<evidence type="ECO:0000313" key="10">
    <source>
        <dbReference type="EMBL" id="CAJ0951492.1"/>
    </source>
</evidence>
<comment type="caution">
    <text evidence="10">The sequence shown here is derived from an EMBL/GenBank/DDBJ whole genome shotgun (WGS) entry which is preliminary data.</text>
</comment>
<evidence type="ECO:0000256" key="4">
    <source>
        <dbReference type="ARBA" id="ARBA00022707"/>
    </source>
</evidence>
<name>A0ABN9M1L0_9NEOB</name>